<evidence type="ECO:0000313" key="7">
    <source>
        <dbReference type="EMBL" id="KAK7240399.1"/>
    </source>
</evidence>
<sequence length="397" mass="42634">MTDDVVRLWPPKPNATTPIKCLGPMVRANSTALRILALESGADMVYSEELIARRMEVTQFRLNETLGTADWLDANGKSVALRVDPARERGRLVVQFGAADGDVAARAAEAVAPYAAGVDLNMGCPKPFSAGNGMGSALMRDPARAASIVKAMRRATPADVAVTAKIRLRETEAATMDVCRALQAAGAAAIAVHCRYVGDDPPKDPPQLPSQRSLFSRLRSEHAAFREDCALLANGDLYTPAAVAAACAGEGRADGVLVARPALLDCSAIFRTDADRRPRLAVLRDYMRLARRYDAHHKNAKYVVMEMLAKRRHPAAAYGPFNAADPLPGRVTISAVSTAKSLRAIDDILGVDDIVETRPLVDARDAISRDDRAYSDAYFADDDARAASLKRPREGAG</sequence>
<evidence type="ECO:0000256" key="1">
    <source>
        <dbReference type="ARBA" id="ARBA00001917"/>
    </source>
</evidence>
<keyword evidence="2" id="KW-0285">Flavoprotein</keyword>
<evidence type="ECO:0000256" key="2">
    <source>
        <dbReference type="ARBA" id="ARBA00022630"/>
    </source>
</evidence>
<dbReference type="SUPFAM" id="SSF51395">
    <property type="entry name" value="FMN-linked oxidoreductases"/>
    <property type="match status" value="1"/>
</dbReference>
<dbReference type="InterPro" id="IPR035587">
    <property type="entry name" value="DUS-like_FMN-bd"/>
</dbReference>
<dbReference type="PANTHER" id="PTHR45936">
    <property type="entry name" value="TRNA-DIHYDROURIDINE(20) SYNTHASE [NAD(P)+]-LIKE"/>
    <property type="match status" value="1"/>
</dbReference>
<dbReference type="EMBL" id="JBBJCI010000214">
    <property type="protein sequence ID" value="KAK7240399.1"/>
    <property type="molecule type" value="Genomic_DNA"/>
</dbReference>
<dbReference type="InterPro" id="IPR018517">
    <property type="entry name" value="tRNA_hU_synthase_CS"/>
</dbReference>
<dbReference type="PANTHER" id="PTHR45936:SF1">
    <property type="entry name" value="TRNA-DIHYDROURIDINE(20) SYNTHASE [NAD(P)+]-LIKE"/>
    <property type="match status" value="1"/>
</dbReference>
<dbReference type="Proteomes" id="UP001363151">
    <property type="component" value="Unassembled WGS sequence"/>
</dbReference>
<keyword evidence="3" id="KW-0288">FMN</keyword>
<evidence type="ECO:0000313" key="8">
    <source>
        <dbReference type="Proteomes" id="UP001363151"/>
    </source>
</evidence>
<comment type="cofactor">
    <cofactor evidence="1">
        <name>FMN</name>
        <dbReference type="ChEBI" id="CHEBI:58210"/>
    </cofactor>
</comment>
<evidence type="ECO:0000259" key="6">
    <source>
        <dbReference type="Pfam" id="PF01207"/>
    </source>
</evidence>
<dbReference type="InterPro" id="IPR013785">
    <property type="entry name" value="Aldolase_TIM"/>
</dbReference>
<dbReference type="PROSITE" id="PS01136">
    <property type="entry name" value="UPF0034"/>
    <property type="match status" value="1"/>
</dbReference>
<keyword evidence="8" id="KW-1185">Reference proteome</keyword>
<keyword evidence="4" id="KW-0819">tRNA processing</keyword>
<accession>A0ABR1FWX8</accession>
<protein>
    <submittedName>
        <fullName evidence="7">tRNA-dihydrouridine(20) synthase</fullName>
    </submittedName>
</protein>
<evidence type="ECO:0000256" key="5">
    <source>
        <dbReference type="ARBA" id="ARBA00023002"/>
    </source>
</evidence>
<organism evidence="7 8">
    <name type="scientific">Aureococcus anophagefferens</name>
    <name type="common">Harmful bloom alga</name>
    <dbReference type="NCBI Taxonomy" id="44056"/>
    <lineage>
        <taxon>Eukaryota</taxon>
        <taxon>Sar</taxon>
        <taxon>Stramenopiles</taxon>
        <taxon>Ochrophyta</taxon>
        <taxon>Pelagophyceae</taxon>
        <taxon>Pelagomonadales</taxon>
        <taxon>Pelagomonadaceae</taxon>
        <taxon>Aureococcus</taxon>
    </lineage>
</organism>
<dbReference type="Gene3D" id="3.20.20.70">
    <property type="entry name" value="Aldolase class I"/>
    <property type="match status" value="1"/>
</dbReference>
<gene>
    <name evidence="7" type="ORF">SO694_00115025</name>
</gene>
<evidence type="ECO:0000256" key="4">
    <source>
        <dbReference type="ARBA" id="ARBA00022694"/>
    </source>
</evidence>
<reference evidence="7 8" key="1">
    <citation type="submission" date="2024-03" db="EMBL/GenBank/DDBJ databases">
        <title>Aureococcus anophagefferens CCMP1851 and Kratosvirus quantuckense: Draft genome of a second virus-susceptible host strain in the model system.</title>
        <authorList>
            <person name="Chase E."/>
            <person name="Truchon A.R."/>
            <person name="Schepens W."/>
            <person name="Wilhelm S.W."/>
        </authorList>
    </citation>
    <scope>NUCLEOTIDE SEQUENCE [LARGE SCALE GENOMIC DNA]</scope>
    <source>
        <strain evidence="7 8">CCMP1851</strain>
    </source>
</reference>
<comment type="caution">
    <text evidence="7">The sequence shown here is derived from an EMBL/GenBank/DDBJ whole genome shotgun (WGS) entry which is preliminary data.</text>
</comment>
<name>A0ABR1FWX8_AURAN</name>
<dbReference type="InterPro" id="IPR052582">
    <property type="entry name" value="tRNA-DUS-like"/>
</dbReference>
<dbReference type="CDD" id="cd02801">
    <property type="entry name" value="DUS_like_FMN"/>
    <property type="match status" value="1"/>
</dbReference>
<dbReference type="Pfam" id="PF01207">
    <property type="entry name" value="Dus"/>
    <property type="match status" value="1"/>
</dbReference>
<proteinExistence type="predicted"/>
<keyword evidence="5" id="KW-0560">Oxidoreductase</keyword>
<feature type="domain" description="DUS-like FMN-binding" evidence="6">
    <location>
        <begin position="23"/>
        <end position="266"/>
    </location>
</feature>
<evidence type="ECO:0000256" key="3">
    <source>
        <dbReference type="ARBA" id="ARBA00022643"/>
    </source>
</evidence>